<dbReference type="PANTHER" id="PTHR13504:SF38">
    <property type="entry name" value="FIDO DOMAIN-CONTAINING PROTEIN"/>
    <property type="match status" value="1"/>
</dbReference>
<dbReference type="PANTHER" id="PTHR13504">
    <property type="entry name" value="FIDO DOMAIN-CONTAINING PROTEIN DDB_G0283145"/>
    <property type="match status" value="1"/>
</dbReference>
<feature type="binding site" evidence="2">
    <location>
        <begin position="192"/>
        <end position="199"/>
    </location>
    <ligand>
        <name>ATP</name>
        <dbReference type="ChEBI" id="CHEBI:30616"/>
    </ligand>
</feature>
<evidence type="ECO:0000256" key="2">
    <source>
        <dbReference type="PIRSR" id="PIRSR640198-2"/>
    </source>
</evidence>
<proteinExistence type="predicted"/>
<dbReference type="SUPFAM" id="SSF46785">
    <property type="entry name" value="Winged helix' DNA-binding domain"/>
    <property type="match status" value="1"/>
</dbReference>
<evidence type="ECO:0000256" key="3">
    <source>
        <dbReference type="PIRSR" id="PIRSR640198-3"/>
    </source>
</evidence>
<dbReference type="RefSeq" id="WP_136011344.1">
    <property type="nucleotide sequence ID" value="NZ_SRYZ01000066.1"/>
</dbReference>
<organism evidence="5 6">
    <name type="scientific">Bacteroides muris</name>
    <name type="common">ex Afrizal et al. 2022</name>
    <dbReference type="NCBI Taxonomy" id="2516960"/>
    <lineage>
        <taxon>Bacteria</taxon>
        <taxon>Pseudomonadati</taxon>
        <taxon>Bacteroidota</taxon>
        <taxon>Bacteroidia</taxon>
        <taxon>Bacteroidales</taxon>
        <taxon>Bacteroidaceae</taxon>
        <taxon>Bacteroides</taxon>
    </lineage>
</organism>
<dbReference type="InterPro" id="IPR036597">
    <property type="entry name" value="Fido-like_dom_sf"/>
</dbReference>
<name>A0A4S2AEQ5_9BACE</name>
<dbReference type="Pfam" id="PF02661">
    <property type="entry name" value="Fic"/>
    <property type="match status" value="1"/>
</dbReference>
<dbReference type="AlphaFoldDB" id="A0A4S2AEQ5"/>
<dbReference type="PROSITE" id="PS51459">
    <property type="entry name" value="FIDO"/>
    <property type="match status" value="1"/>
</dbReference>
<evidence type="ECO:0000313" key="5">
    <source>
        <dbReference type="EMBL" id="TGX99428.1"/>
    </source>
</evidence>
<reference evidence="5 6" key="1">
    <citation type="submission" date="2019-04" db="EMBL/GenBank/DDBJ databases">
        <title>Microbes associate with the intestines of laboratory mice.</title>
        <authorList>
            <person name="Navarre W."/>
            <person name="Wong E."/>
            <person name="Huang K."/>
            <person name="Tropini C."/>
            <person name="Ng K."/>
            <person name="Yu B."/>
        </authorList>
    </citation>
    <scope>NUCLEOTIDE SEQUENCE [LARGE SCALE GENOMIC DNA]</scope>
    <source>
        <strain evidence="5 6">NM69_E16B</strain>
    </source>
</reference>
<dbReference type="Gene3D" id="1.10.3290.10">
    <property type="entry name" value="Fido-like domain"/>
    <property type="match status" value="1"/>
</dbReference>
<evidence type="ECO:0000313" key="6">
    <source>
        <dbReference type="Proteomes" id="UP000310532"/>
    </source>
</evidence>
<dbReference type="Proteomes" id="UP000310532">
    <property type="component" value="Unassembled WGS sequence"/>
</dbReference>
<evidence type="ECO:0000259" key="4">
    <source>
        <dbReference type="PROSITE" id="PS51459"/>
    </source>
</evidence>
<dbReference type="SUPFAM" id="SSF140931">
    <property type="entry name" value="Fic-like"/>
    <property type="match status" value="1"/>
</dbReference>
<keyword evidence="2" id="KW-0547">Nucleotide-binding</keyword>
<keyword evidence="2" id="KW-0067">ATP-binding</keyword>
<accession>A0A4S2AEQ5</accession>
<dbReference type="InterPro" id="IPR003812">
    <property type="entry name" value="Fido"/>
</dbReference>
<gene>
    <name evidence="5" type="ORF">E5355_17520</name>
</gene>
<dbReference type="InterPro" id="IPR040198">
    <property type="entry name" value="Fido_containing"/>
</dbReference>
<comment type="caution">
    <text evidence="5">The sequence shown here is derived from an EMBL/GenBank/DDBJ whole genome shotgun (WGS) entry which is preliminary data.</text>
</comment>
<keyword evidence="6" id="KW-1185">Reference proteome</keyword>
<protein>
    <submittedName>
        <fullName evidence="5">Fic family protein</fullName>
    </submittedName>
</protein>
<feature type="site" description="Important for autoinhibition of adenylyltransferase activity" evidence="3">
    <location>
        <position position="43"/>
    </location>
</feature>
<sequence length="346" mass="39796">MTSNNKNILLQLLQQHKALEISKQIDYEKFYLYSIITHSTAIEGSTVTEIEAQLLFDEGITAKGKPMMEQLMNLDLKNAYEYGREWIAHHKDITIDSLIALAAKVMARTGAEYNSLGGSFDASKGELRKLNVTAGARGKSYMNWMKVPQKLEAFCNELNARRKALNPTDIIAIYELSFWAHYELVTIHPWADGNGRTCRLLMNLLQMEYNVLPTKIFKEEKGEYIQALINTREKEDMEIFFNCMTELHCSHLKQDIEHYVKSVEVVDKTDLTKEMVDKWSIKPSLAEKMVDILLFMADKDEIKTETVVSAFGFTETTAKRYLRQLTEFGYLEAHGGNKNRTYSKKD</sequence>
<feature type="active site" evidence="1">
    <location>
        <position position="188"/>
    </location>
</feature>
<dbReference type="GO" id="GO:0005524">
    <property type="term" value="F:ATP binding"/>
    <property type="evidence" value="ECO:0007669"/>
    <property type="project" value="UniProtKB-KW"/>
</dbReference>
<feature type="domain" description="Fido" evidence="4">
    <location>
        <begin position="93"/>
        <end position="246"/>
    </location>
</feature>
<dbReference type="EMBL" id="SRYZ01000066">
    <property type="protein sequence ID" value="TGX99428.1"/>
    <property type="molecule type" value="Genomic_DNA"/>
</dbReference>
<dbReference type="Gene3D" id="1.10.10.10">
    <property type="entry name" value="Winged helix-like DNA-binding domain superfamily/Winged helix DNA-binding domain"/>
    <property type="match status" value="1"/>
</dbReference>
<dbReference type="InterPro" id="IPR036390">
    <property type="entry name" value="WH_DNA-bd_sf"/>
</dbReference>
<dbReference type="InterPro" id="IPR036388">
    <property type="entry name" value="WH-like_DNA-bd_sf"/>
</dbReference>
<evidence type="ECO:0000256" key="1">
    <source>
        <dbReference type="PIRSR" id="PIRSR640198-1"/>
    </source>
</evidence>